<evidence type="ECO:0000313" key="1">
    <source>
        <dbReference type="EMBL" id="MDH0364255.1"/>
    </source>
</evidence>
<dbReference type="Pfam" id="PF05944">
    <property type="entry name" value="Phage_term_smal"/>
    <property type="match status" value="1"/>
</dbReference>
<protein>
    <submittedName>
        <fullName evidence="1">Phage terminase small subunit</fullName>
    </submittedName>
</protein>
<dbReference type="RefSeq" id="WP_279860409.1">
    <property type="nucleotide sequence ID" value="NZ_JAODZU010000018.1"/>
</dbReference>
<reference evidence="1" key="1">
    <citation type="submission" date="2022-09" db="EMBL/GenBank/DDBJ databases">
        <title>Intensive care unit water sources are persistently colonized with multi-drug resistant bacteria and are the site of extensive horizontal gene transfer of antibiotic resistance genes.</title>
        <authorList>
            <person name="Diorio-Toth L."/>
        </authorList>
    </citation>
    <scope>NUCLEOTIDE SEQUENCE</scope>
    <source>
        <strain evidence="1">GD04130</strain>
    </source>
</reference>
<dbReference type="EMBL" id="JAODZU010000018">
    <property type="protein sequence ID" value="MDH0364255.1"/>
    <property type="molecule type" value="Genomic_DNA"/>
</dbReference>
<comment type="caution">
    <text evidence="1">The sequence shown here is derived from an EMBL/GenBank/DDBJ whole genome shotgun (WGS) entry which is preliminary data.</text>
</comment>
<gene>
    <name evidence="1" type="primary">gpM</name>
    <name evidence="1" type="ORF">N7330_14525</name>
</gene>
<name>A0AA42HTJ9_9BURK</name>
<dbReference type="Proteomes" id="UP001158297">
    <property type="component" value="Unassembled WGS sequence"/>
</dbReference>
<accession>A0AA42HTJ9</accession>
<sequence>MPMTPAQRHRARILAAQEATRAAAQDPFGGASGSQHELMLAQLHAHMRLLKDIQATEKKIEAKRKLLLEYFEYLDGVLEADAGVQDPVVTTLLVWLLDVGEWVQALQVSEYCLRHGLVLPDRFNRNVPTLLLDEVSEAAIKGQLAGVDALTVLAKVDELTKDHDAHDQARAKLHKAIGWAAMGKHATHDLNAEEIKALQLDRVRIALPHLRRAIELHAQVGVKKDVERLERRLKELQPQDSGNQAPN</sequence>
<dbReference type="GO" id="GO:0004519">
    <property type="term" value="F:endonuclease activity"/>
    <property type="evidence" value="ECO:0007669"/>
    <property type="project" value="InterPro"/>
</dbReference>
<evidence type="ECO:0000313" key="2">
    <source>
        <dbReference type="Proteomes" id="UP001158297"/>
    </source>
</evidence>
<proteinExistence type="predicted"/>
<dbReference type="InterPro" id="IPR010270">
    <property type="entry name" value="Phage_P2_GpM"/>
</dbReference>
<dbReference type="AlphaFoldDB" id="A0AA42HTJ9"/>
<organism evidence="1 2">
    <name type="scientific">Comamonas aquatica</name>
    <dbReference type="NCBI Taxonomy" id="225991"/>
    <lineage>
        <taxon>Bacteria</taxon>
        <taxon>Pseudomonadati</taxon>
        <taxon>Pseudomonadota</taxon>
        <taxon>Betaproteobacteria</taxon>
        <taxon>Burkholderiales</taxon>
        <taxon>Comamonadaceae</taxon>
        <taxon>Comamonas</taxon>
    </lineage>
</organism>
<dbReference type="GO" id="GO:0003677">
    <property type="term" value="F:DNA binding"/>
    <property type="evidence" value="ECO:0007669"/>
    <property type="project" value="InterPro"/>
</dbReference>